<proteinExistence type="predicted"/>
<comment type="caution">
    <text evidence="1">The sequence shown here is derived from an EMBL/GenBank/DDBJ whole genome shotgun (WGS) entry which is preliminary data.</text>
</comment>
<protein>
    <submittedName>
        <fullName evidence="1">Uncharacterized protein</fullName>
    </submittedName>
</protein>
<evidence type="ECO:0000313" key="1">
    <source>
        <dbReference type="EMBL" id="GBM48834.1"/>
    </source>
</evidence>
<accession>A0A4Y2GA43</accession>
<evidence type="ECO:0000313" key="2">
    <source>
        <dbReference type="Proteomes" id="UP000499080"/>
    </source>
</evidence>
<dbReference type="AlphaFoldDB" id="A0A4Y2GA43"/>
<gene>
    <name evidence="1" type="ORF">AVEN_21618_1</name>
</gene>
<keyword evidence="2" id="KW-1185">Reference proteome</keyword>
<sequence>MKSINPGSPNGAVDIWTGCISKAGLSYLFQNGNFGTWQGKNNRQGRKPIENSIAAGKNLDFQPNQILNSKFKTFFSRFFRWDPYSNVAADQSVCLEWDLASRLSNQNSAEWGGNGGDRRPVISHFGAHYE</sequence>
<reference evidence="1 2" key="1">
    <citation type="journal article" date="2019" name="Sci. Rep.">
        <title>Orb-weaving spider Araneus ventricosus genome elucidates the spidroin gene catalogue.</title>
        <authorList>
            <person name="Kono N."/>
            <person name="Nakamura H."/>
            <person name="Ohtoshi R."/>
            <person name="Moran D.A.P."/>
            <person name="Shinohara A."/>
            <person name="Yoshida Y."/>
            <person name="Fujiwara M."/>
            <person name="Mori M."/>
            <person name="Tomita M."/>
            <person name="Arakawa K."/>
        </authorList>
    </citation>
    <scope>NUCLEOTIDE SEQUENCE [LARGE SCALE GENOMIC DNA]</scope>
</reference>
<organism evidence="1 2">
    <name type="scientific">Araneus ventricosus</name>
    <name type="common">Orbweaver spider</name>
    <name type="synonym">Epeira ventricosa</name>
    <dbReference type="NCBI Taxonomy" id="182803"/>
    <lineage>
        <taxon>Eukaryota</taxon>
        <taxon>Metazoa</taxon>
        <taxon>Ecdysozoa</taxon>
        <taxon>Arthropoda</taxon>
        <taxon>Chelicerata</taxon>
        <taxon>Arachnida</taxon>
        <taxon>Araneae</taxon>
        <taxon>Araneomorphae</taxon>
        <taxon>Entelegynae</taxon>
        <taxon>Araneoidea</taxon>
        <taxon>Araneidae</taxon>
        <taxon>Araneus</taxon>
    </lineage>
</organism>
<name>A0A4Y2GA43_ARAVE</name>
<dbReference type="Proteomes" id="UP000499080">
    <property type="component" value="Unassembled WGS sequence"/>
</dbReference>
<dbReference type="EMBL" id="BGPR01001230">
    <property type="protein sequence ID" value="GBM48834.1"/>
    <property type="molecule type" value="Genomic_DNA"/>
</dbReference>